<keyword evidence="5 7" id="KW-0627">Porphyrin biosynthesis</keyword>
<dbReference type="PANTHER" id="PTHR11557">
    <property type="entry name" value="PORPHOBILINOGEN DEAMINASE"/>
    <property type="match status" value="1"/>
</dbReference>
<dbReference type="Gene3D" id="3.30.160.40">
    <property type="entry name" value="Porphobilinogen deaminase, C-terminal domain"/>
    <property type="match status" value="1"/>
</dbReference>
<feature type="domain" description="Porphobilinogen deaminase N-terminal" evidence="8">
    <location>
        <begin position="3"/>
        <end position="210"/>
    </location>
</feature>
<dbReference type="InterPro" id="IPR022419">
    <property type="entry name" value="Porphobilin_deaminase_cofac_BS"/>
</dbReference>
<feature type="domain" description="Porphobilinogen deaminase C-terminal" evidence="9">
    <location>
        <begin position="228"/>
        <end position="296"/>
    </location>
</feature>
<dbReference type="SUPFAM" id="SSF53850">
    <property type="entry name" value="Periplasmic binding protein-like II"/>
    <property type="match status" value="1"/>
</dbReference>
<evidence type="ECO:0000313" key="10">
    <source>
        <dbReference type="EMBL" id="TCK92470.1"/>
    </source>
</evidence>
<dbReference type="Gene3D" id="3.40.190.10">
    <property type="entry name" value="Periplasmic binding protein-like II"/>
    <property type="match status" value="2"/>
</dbReference>
<dbReference type="PROSITE" id="PS00533">
    <property type="entry name" value="PORPHOBILINOGEN_DEAM"/>
    <property type="match status" value="1"/>
</dbReference>
<comment type="caution">
    <text evidence="10">The sequence shown here is derived from an EMBL/GenBank/DDBJ whole genome shotgun (WGS) entry which is preliminary data.</text>
</comment>
<dbReference type="Proteomes" id="UP000294545">
    <property type="component" value="Unassembled WGS sequence"/>
</dbReference>
<comment type="similarity">
    <text evidence="2 7">Belongs to the HMBS family.</text>
</comment>
<dbReference type="RefSeq" id="WP_165868597.1">
    <property type="nucleotide sequence ID" value="NZ_SMGQ01000014.1"/>
</dbReference>
<reference evidence="10 11" key="1">
    <citation type="submission" date="2019-03" db="EMBL/GenBank/DDBJ databases">
        <title>Genomic Encyclopedia of Type Strains, Phase IV (KMG-IV): sequencing the most valuable type-strain genomes for metagenomic binning, comparative biology and taxonomic classification.</title>
        <authorList>
            <person name="Goeker M."/>
        </authorList>
    </citation>
    <scope>NUCLEOTIDE SEQUENCE [LARGE SCALE GENOMIC DNA]</scope>
    <source>
        <strain evidence="10 11">DSM 24176</strain>
    </source>
</reference>
<gene>
    <name evidence="7" type="primary">hemC</name>
    <name evidence="10" type="ORF">EDC19_2205</name>
</gene>
<dbReference type="AlphaFoldDB" id="A0A4R1MKB5"/>
<evidence type="ECO:0000313" key="11">
    <source>
        <dbReference type="Proteomes" id="UP000294545"/>
    </source>
</evidence>
<dbReference type="GO" id="GO:0006782">
    <property type="term" value="P:protoporphyrinogen IX biosynthetic process"/>
    <property type="evidence" value="ECO:0007669"/>
    <property type="project" value="UniProtKB-UniRule"/>
</dbReference>
<comment type="cofactor">
    <cofactor evidence="7">
        <name>dipyrromethane</name>
        <dbReference type="ChEBI" id="CHEBI:60342"/>
    </cofactor>
    <text evidence="7">Binds 1 dipyrromethane group covalently.</text>
</comment>
<dbReference type="SUPFAM" id="SSF54782">
    <property type="entry name" value="Porphobilinogen deaminase (hydroxymethylbilane synthase), C-terminal domain"/>
    <property type="match status" value="1"/>
</dbReference>
<comment type="miscellaneous">
    <text evidence="7">The porphobilinogen subunits are added to the dipyrromethane group.</text>
</comment>
<evidence type="ECO:0000256" key="5">
    <source>
        <dbReference type="ARBA" id="ARBA00023244"/>
    </source>
</evidence>
<dbReference type="PANTHER" id="PTHR11557:SF0">
    <property type="entry name" value="PORPHOBILINOGEN DEAMINASE"/>
    <property type="match status" value="1"/>
</dbReference>
<evidence type="ECO:0000256" key="7">
    <source>
        <dbReference type="HAMAP-Rule" id="MF_00260"/>
    </source>
</evidence>
<dbReference type="InterPro" id="IPR022418">
    <property type="entry name" value="Porphobilinogen_deaminase_C"/>
</dbReference>
<dbReference type="Pfam" id="PF01379">
    <property type="entry name" value="Porphobil_deam"/>
    <property type="match status" value="1"/>
</dbReference>
<dbReference type="InterPro" id="IPR036803">
    <property type="entry name" value="Porphobilinogen_deaminase_C_sf"/>
</dbReference>
<comment type="function">
    <text evidence="1 7">Tetrapolymerization of the monopyrrole PBG into the hydroxymethylbilane pre-uroporphyrinogen in several discrete steps.</text>
</comment>
<dbReference type="PRINTS" id="PR00151">
    <property type="entry name" value="PORPHBDMNASE"/>
</dbReference>
<protein>
    <recommendedName>
        <fullName evidence="7">Porphobilinogen deaminase</fullName>
        <shortName evidence="7">PBG</shortName>
        <ecNumber evidence="7">2.5.1.61</ecNumber>
    </recommendedName>
    <alternativeName>
        <fullName evidence="7">Hydroxymethylbilane synthase</fullName>
        <shortName evidence="7">HMBS</shortName>
    </alternativeName>
    <alternativeName>
        <fullName evidence="7">Pre-uroporphyrinogen synthase</fullName>
    </alternativeName>
</protein>
<proteinExistence type="inferred from homology"/>
<evidence type="ECO:0000259" key="9">
    <source>
        <dbReference type="Pfam" id="PF03900"/>
    </source>
</evidence>
<dbReference type="NCBIfam" id="TIGR00212">
    <property type="entry name" value="hemC"/>
    <property type="match status" value="1"/>
</dbReference>
<sequence length="300" mass="33609">MKLVVGSRGSQLALSQTQWVIEKMKTCTPNLEIQIKVIKTKGDRIQNVSLNQIGGRGVFVKEIEKALIEDEIDFAVHSMKDMPSDNPKELIFAPSPIREDPRDVLITKHCIKELNQLPQGAKIGTGSKRRKFQLLDYREDFQVVDIRGNIDSRIKKMFDNNLDGIVLAAAGLKRLNILEHKEYTNIPLPVETFIPSPTQGILGIQMKKENIALYHLFQKMADEETNIQAKVERDFLKALNGSCHVPIGAYCKLDKNQLELLGVFGDEAGHTLVKKSLKGDIKDVGNIGKTLAKSLLQEVD</sequence>
<evidence type="ECO:0000256" key="2">
    <source>
        <dbReference type="ARBA" id="ARBA00005638"/>
    </source>
</evidence>
<evidence type="ECO:0000256" key="4">
    <source>
        <dbReference type="ARBA" id="ARBA00022679"/>
    </source>
</evidence>
<dbReference type="HAMAP" id="MF_00260">
    <property type="entry name" value="Porphobil_deam"/>
    <property type="match status" value="1"/>
</dbReference>
<accession>A0A4R1MKB5</accession>
<evidence type="ECO:0000259" key="8">
    <source>
        <dbReference type="Pfam" id="PF01379"/>
    </source>
</evidence>
<comment type="catalytic activity">
    <reaction evidence="6 7">
        <text>4 porphobilinogen + H2O = hydroxymethylbilane + 4 NH4(+)</text>
        <dbReference type="Rhea" id="RHEA:13185"/>
        <dbReference type="ChEBI" id="CHEBI:15377"/>
        <dbReference type="ChEBI" id="CHEBI:28938"/>
        <dbReference type="ChEBI" id="CHEBI:57845"/>
        <dbReference type="ChEBI" id="CHEBI:58126"/>
        <dbReference type="EC" id="2.5.1.61"/>
    </reaction>
</comment>
<keyword evidence="11" id="KW-1185">Reference proteome</keyword>
<dbReference type="InterPro" id="IPR000860">
    <property type="entry name" value="HemC"/>
</dbReference>
<organism evidence="10 11">
    <name type="scientific">Natranaerovirga hydrolytica</name>
    <dbReference type="NCBI Taxonomy" id="680378"/>
    <lineage>
        <taxon>Bacteria</taxon>
        <taxon>Bacillati</taxon>
        <taxon>Bacillota</taxon>
        <taxon>Clostridia</taxon>
        <taxon>Lachnospirales</taxon>
        <taxon>Natranaerovirgaceae</taxon>
        <taxon>Natranaerovirga</taxon>
    </lineage>
</organism>
<evidence type="ECO:0000256" key="6">
    <source>
        <dbReference type="ARBA" id="ARBA00048169"/>
    </source>
</evidence>
<dbReference type="EMBL" id="SMGQ01000014">
    <property type="protein sequence ID" value="TCK92470.1"/>
    <property type="molecule type" value="Genomic_DNA"/>
</dbReference>
<keyword evidence="4 7" id="KW-0808">Transferase</keyword>
<dbReference type="InterPro" id="IPR022417">
    <property type="entry name" value="Porphobilin_deaminase_N"/>
</dbReference>
<name>A0A4R1MKB5_9FIRM</name>
<dbReference type="GO" id="GO:0005737">
    <property type="term" value="C:cytoplasm"/>
    <property type="evidence" value="ECO:0007669"/>
    <property type="project" value="UniProtKB-UniRule"/>
</dbReference>
<dbReference type="FunFam" id="3.40.190.10:FF:000005">
    <property type="entry name" value="Porphobilinogen deaminase"/>
    <property type="match status" value="1"/>
</dbReference>
<evidence type="ECO:0000256" key="1">
    <source>
        <dbReference type="ARBA" id="ARBA00002869"/>
    </source>
</evidence>
<dbReference type="EC" id="2.5.1.61" evidence="7"/>
<feature type="modified residue" description="S-(dipyrrolylmethanemethyl)cysteine" evidence="7">
    <location>
        <position position="243"/>
    </location>
</feature>
<dbReference type="GO" id="GO:0004418">
    <property type="term" value="F:hydroxymethylbilane synthase activity"/>
    <property type="evidence" value="ECO:0007669"/>
    <property type="project" value="UniProtKB-UniRule"/>
</dbReference>
<comment type="subunit">
    <text evidence="3 7">Monomer.</text>
</comment>
<evidence type="ECO:0000256" key="3">
    <source>
        <dbReference type="ARBA" id="ARBA00011245"/>
    </source>
</evidence>
<dbReference type="PIRSF" id="PIRSF001438">
    <property type="entry name" value="4pyrrol_synth_OHMeBilane_synth"/>
    <property type="match status" value="1"/>
</dbReference>
<dbReference type="Pfam" id="PF03900">
    <property type="entry name" value="Porphobil_deamC"/>
    <property type="match status" value="1"/>
</dbReference>